<dbReference type="Proteomes" id="UP000237271">
    <property type="component" value="Unassembled WGS sequence"/>
</dbReference>
<evidence type="ECO:0000313" key="4">
    <source>
        <dbReference type="EMBL" id="POM72913.1"/>
    </source>
</evidence>
<feature type="compositionally biased region" description="Low complexity" evidence="1">
    <location>
        <begin position="278"/>
        <end position="303"/>
    </location>
</feature>
<dbReference type="EMBL" id="NCKW01005398">
    <property type="protein sequence ID" value="POM72913.1"/>
    <property type="molecule type" value="Genomic_DNA"/>
</dbReference>
<feature type="region of interest" description="Disordered" evidence="1">
    <location>
        <begin position="551"/>
        <end position="576"/>
    </location>
</feature>
<proteinExistence type="predicted"/>
<dbReference type="SMART" id="SM00915">
    <property type="entry name" value="Jacalin"/>
    <property type="match status" value="2"/>
</dbReference>
<comment type="caution">
    <text evidence="4">The sequence shown here is derived from an EMBL/GenBank/DDBJ whole genome shotgun (WGS) entry which is preliminary data.</text>
</comment>
<protein>
    <recommendedName>
        <fullName evidence="3">Jacalin-type lectin domain-containing protein</fullName>
    </recommendedName>
</protein>
<feature type="domain" description="Jacalin-type lectin" evidence="3">
    <location>
        <begin position="31"/>
        <end position="172"/>
    </location>
</feature>
<feature type="chain" id="PRO_5015111324" description="Jacalin-type lectin domain-containing protein" evidence="2">
    <location>
        <begin position="28"/>
        <end position="576"/>
    </location>
</feature>
<feature type="compositionally biased region" description="Low complexity" evidence="1">
    <location>
        <begin position="326"/>
        <end position="341"/>
    </location>
</feature>
<feature type="signal peptide" evidence="2">
    <location>
        <begin position="1"/>
        <end position="27"/>
    </location>
</feature>
<keyword evidence="2" id="KW-0732">Signal</keyword>
<reference evidence="4 5" key="1">
    <citation type="journal article" date="2017" name="Genome Biol. Evol.">
        <title>Phytophthora megakarya and P. palmivora, closely related causal agents of cacao black pod rot, underwent increases in genome sizes and gene numbers by different mechanisms.</title>
        <authorList>
            <person name="Ali S.S."/>
            <person name="Shao J."/>
            <person name="Lary D.J."/>
            <person name="Kronmiller B."/>
            <person name="Shen D."/>
            <person name="Strem M.D."/>
            <person name="Amoako-Attah I."/>
            <person name="Akrofi A.Y."/>
            <person name="Begoude B.A."/>
            <person name="Ten Hoopen G.M."/>
            <person name="Coulibaly K."/>
            <person name="Kebe B.I."/>
            <person name="Melnick R.L."/>
            <person name="Guiltinan M.J."/>
            <person name="Tyler B.M."/>
            <person name="Meinhardt L.W."/>
            <person name="Bailey B.A."/>
        </authorList>
    </citation>
    <scope>NUCLEOTIDE SEQUENCE [LARGE SCALE GENOMIC DNA]</scope>
    <source>
        <strain evidence="5">sbr112.9</strain>
    </source>
</reference>
<feature type="non-terminal residue" evidence="4">
    <location>
        <position position="576"/>
    </location>
</feature>
<dbReference type="OrthoDB" id="125344at2759"/>
<dbReference type="Gene3D" id="2.100.10.30">
    <property type="entry name" value="Jacalin-like lectin domain"/>
    <property type="match status" value="2"/>
</dbReference>
<feature type="region of interest" description="Disordered" evidence="1">
    <location>
        <begin position="176"/>
        <end position="386"/>
    </location>
</feature>
<dbReference type="PANTHER" id="PTHR47293:SF66">
    <property type="entry name" value="JACALIN-RELATED LECTIN 11-RELATED"/>
    <property type="match status" value="1"/>
</dbReference>
<feature type="compositionally biased region" description="Low complexity" evidence="1">
    <location>
        <begin position="355"/>
        <end position="383"/>
    </location>
</feature>
<gene>
    <name evidence="4" type="ORF">PHPALM_10305</name>
</gene>
<feature type="domain" description="Jacalin-type lectin" evidence="3">
    <location>
        <begin position="400"/>
        <end position="541"/>
    </location>
</feature>
<name>A0A2P4Y553_9STRA</name>
<dbReference type="InterPro" id="IPR036404">
    <property type="entry name" value="Jacalin-like_lectin_dom_sf"/>
</dbReference>
<dbReference type="PROSITE" id="PS51752">
    <property type="entry name" value="JACALIN_LECTIN"/>
    <property type="match status" value="2"/>
</dbReference>
<dbReference type="PANTHER" id="PTHR47293">
    <property type="entry name" value="JACALIN-RELATED LECTIN 3"/>
    <property type="match status" value="1"/>
</dbReference>
<evidence type="ECO:0000313" key="5">
    <source>
        <dbReference type="Proteomes" id="UP000237271"/>
    </source>
</evidence>
<keyword evidence="5" id="KW-1185">Reference proteome</keyword>
<dbReference type="InterPro" id="IPR001229">
    <property type="entry name" value="Jacalin-like_lectin_dom"/>
</dbReference>
<dbReference type="SUPFAM" id="SSF51101">
    <property type="entry name" value="Mannose-binding lectins"/>
    <property type="match status" value="2"/>
</dbReference>
<evidence type="ECO:0000256" key="1">
    <source>
        <dbReference type="SAM" id="MobiDB-lite"/>
    </source>
</evidence>
<feature type="compositionally biased region" description="Low complexity" evidence="1">
    <location>
        <begin position="247"/>
        <end position="261"/>
    </location>
</feature>
<accession>A0A2P4Y553</accession>
<evidence type="ECO:0000259" key="3">
    <source>
        <dbReference type="PROSITE" id="PS51752"/>
    </source>
</evidence>
<organism evidence="4 5">
    <name type="scientific">Phytophthora palmivora</name>
    <dbReference type="NCBI Taxonomy" id="4796"/>
    <lineage>
        <taxon>Eukaryota</taxon>
        <taxon>Sar</taxon>
        <taxon>Stramenopiles</taxon>
        <taxon>Oomycota</taxon>
        <taxon>Peronosporomycetes</taxon>
        <taxon>Peronosporales</taxon>
        <taxon>Peronosporaceae</taxon>
        <taxon>Phytophthora</taxon>
    </lineage>
</organism>
<dbReference type="AlphaFoldDB" id="A0A2P4Y553"/>
<sequence>MTQPRVVTKLQALVCLLVVVIYRVLSADESVQLSESFGGPHGTEFSDQASVTAGQTIGSLTIRAGERVDGISLEVIGPTAATFSHGGTGGKENLLKLGPKEYITSMEAHWGEKKGRTRISYLSFGTSAGNTVSGGSQTESKNTVVAPEGFQLGGFFGQDGDEIDKLGAIWTRISAKAPTEAPPPPPAPAAVAPAESSADSAASGSAEKAKPDATTVSVEASAVASTDGSGSAPAPETKDPVKKKPTSKTTAPASALTSTDSSESEAPVKKTPTKKNRAAQTAQSDASAAASEETSTVSSVDASGSAEAPAKVIPAKKKSIQQTAQSDVSASEEASAAVSADNSGSGTAPTKRTMPAASDTASTAGSAATSIAGSAPASSADSPVGTEAHAAKKMTVKDSIVLSESFGGPHGTDFSDKNFVNSGQKVTQISIYAGERLDGISLEISAPKSLTFTHGGTGGDRKVLKLGDSEHINSMEVHWGEKDKRTRIFYVNFLTSAGNSLSGGSMTDDKNTTTAPEGFQLAGFFGKSGKEIDTLGAIWAYIDLVTPAPTPVPAPTKLEDSPGTVAPEDIAGSLSE</sequence>
<dbReference type="Pfam" id="PF01419">
    <property type="entry name" value="Jacalin"/>
    <property type="match status" value="2"/>
</dbReference>
<evidence type="ECO:0000256" key="2">
    <source>
        <dbReference type="SAM" id="SignalP"/>
    </source>
</evidence>
<feature type="compositionally biased region" description="Low complexity" evidence="1">
    <location>
        <begin position="213"/>
        <end position="226"/>
    </location>
</feature>
<feature type="compositionally biased region" description="Low complexity" evidence="1">
    <location>
        <begin position="189"/>
        <end position="206"/>
    </location>
</feature>